<feature type="signal peptide" evidence="1">
    <location>
        <begin position="1"/>
        <end position="39"/>
    </location>
</feature>
<dbReference type="AlphaFoldDB" id="Q46NJ8"/>
<gene>
    <name evidence="2" type="ordered locus">Reut_C5925</name>
</gene>
<proteinExistence type="predicted"/>
<reference evidence="2" key="1">
    <citation type="submission" date="2005-08" db="EMBL/GenBank/DDBJ databases">
        <title>Complete sequence of a megaplasmid of Ralstonia eutropha JMP134.</title>
        <authorList>
            <person name="Copeland A."/>
            <person name="Lucas S."/>
            <person name="Lapidus A."/>
            <person name="Barry K."/>
            <person name="Detter J.C."/>
            <person name="Glavina T."/>
            <person name="Hammon N."/>
            <person name="Israni S."/>
            <person name="Pitluck S."/>
            <person name="Goltsman E."/>
            <person name="Martinez M."/>
            <person name="Vergez L."/>
            <person name="Larimer F."/>
            <person name="Land M."/>
            <person name="Lykidis A."/>
            <person name="Richardson P."/>
        </authorList>
    </citation>
    <scope>NUCLEOTIDE SEQUENCE [LARGE SCALE GENOMIC DNA]</scope>
    <source>
        <strain evidence="2">JMP134</strain>
        <plasmid evidence="2">megaplasmid</plasmid>
    </source>
</reference>
<protein>
    <submittedName>
        <fullName evidence="2">Uncharacterized protein</fullName>
    </submittedName>
</protein>
<dbReference type="KEGG" id="reu:Reut_C5925"/>
<dbReference type="EMBL" id="CP000092">
    <property type="protein sequence ID" value="AAZ65266.1"/>
    <property type="molecule type" value="Genomic_DNA"/>
</dbReference>
<name>Q46NJ8_CUPPJ</name>
<sequence>MVRLRATMRMRAMRRLRAWRNRRLILVAQVVASTRAAEAAPDETQAYIAATQKIVDYDPAELARELAAFDDDPNGRTHRETP</sequence>
<keyword evidence="1" id="KW-0732">Signal</keyword>
<evidence type="ECO:0000313" key="2">
    <source>
        <dbReference type="EMBL" id="AAZ65266.1"/>
    </source>
</evidence>
<geneLocation type="plasmid" evidence="2">
    <name>megaplasmid</name>
</geneLocation>
<dbReference type="HOGENOM" id="CLU_2552559_0_0_4"/>
<feature type="chain" id="PRO_5004232531" evidence="1">
    <location>
        <begin position="40"/>
        <end position="82"/>
    </location>
</feature>
<accession>Q46NJ8</accession>
<keyword evidence="2" id="KW-0614">Plasmid</keyword>
<evidence type="ECO:0000256" key="1">
    <source>
        <dbReference type="SAM" id="SignalP"/>
    </source>
</evidence>
<organism evidence="2">
    <name type="scientific">Cupriavidus pinatubonensis (strain JMP 134 / LMG 1197)</name>
    <name type="common">Cupriavidus necator (strain JMP 134)</name>
    <dbReference type="NCBI Taxonomy" id="264198"/>
    <lineage>
        <taxon>Bacteria</taxon>
        <taxon>Pseudomonadati</taxon>
        <taxon>Pseudomonadota</taxon>
        <taxon>Betaproteobacteria</taxon>
        <taxon>Burkholderiales</taxon>
        <taxon>Burkholderiaceae</taxon>
        <taxon>Cupriavidus</taxon>
    </lineage>
</organism>